<evidence type="ECO:0000313" key="1">
    <source>
        <dbReference type="EMBL" id="MCD7473331.1"/>
    </source>
</evidence>
<dbReference type="EMBL" id="JACEIK010001955">
    <property type="protein sequence ID" value="MCD7473331.1"/>
    <property type="molecule type" value="Genomic_DNA"/>
</dbReference>
<accession>A0ABS8TR85</accession>
<protein>
    <submittedName>
        <fullName evidence="1">Uncharacterized protein</fullName>
    </submittedName>
</protein>
<organism evidence="1 2">
    <name type="scientific">Datura stramonium</name>
    <name type="common">Jimsonweed</name>
    <name type="synonym">Common thornapple</name>
    <dbReference type="NCBI Taxonomy" id="4076"/>
    <lineage>
        <taxon>Eukaryota</taxon>
        <taxon>Viridiplantae</taxon>
        <taxon>Streptophyta</taxon>
        <taxon>Embryophyta</taxon>
        <taxon>Tracheophyta</taxon>
        <taxon>Spermatophyta</taxon>
        <taxon>Magnoliopsida</taxon>
        <taxon>eudicotyledons</taxon>
        <taxon>Gunneridae</taxon>
        <taxon>Pentapetalae</taxon>
        <taxon>asterids</taxon>
        <taxon>lamiids</taxon>
        <taxon>Solanales</taxon>
        <taxon>Solanaceae</taxon>
        <taxon>Solanoideae</taxon>
        <taxon>Datureae</taxon>
        <taxon>Datura</taxon>
    </lineage>
</organism>
<name>A0ABS8TR85_DATST</name>
<reference evidence="1 2" key="1">
    <citation type="journal article" date="2021" name="BMC Genomics">
        <title>Datura genome reveals duplications of psychoactive alkaloid biosynthetic genes and high mutation rate following tissue culture.</title>
        <authorList>
            <person name="Rajewski A."/>
            <person name="Carter-House D."/>
            <person name="Stajich J."/>
            <person name="Litt A."/>
        </authorList>
    </citation>
    <scope>NUCLEOTIDE SEQUENCE [LARGE SCALE GENOMIC DNA]</scope>
    <source>
        <strain evidence="1">AR-01</strain>
    </source>
</reference>
<dbReference type="Proteomes" id="UP000823775">
    <property type="component" value="Unassembled WGS sequence"/>
</dbReference>
<comment type="caution">
    <text evidence="1">The sequence shown here is derived from an EMBL/GenBank/DDBJ whole genome shotgun (WGS) entry which is preliminary data.</text>
</comment>
<feature type="non-terminal residue" evidence="1">
    <location>
        <position position="1"/>
    </location>
</feature>
<sequence>GWTVLLKVGSSFELSLEFGFRLASGCPLIDEPPSGEMVSPLLRSLTLEVFQPLIHLLNDGPSFKNMVRPLPCRFPITWEWFLDHTGSSRLLKV</sequence>
<gene>
    <name evidence="1" type="ORF">HAX54_015116</name>
</gene>
<proteinExistence type="predicted"/>
<evidence type="ECO:0000313" key="2">
    <source>
        <dbReference type="Proteomes" id="UP000823775"/>
    </source>
</evidence>
<keyword evidence="2" id="KW-1185">Reference proteome</keyword>